<keyword evidence="1" id="KW-1133">Transmembrane helix</keyword>
<name>A0A9D1K7E0_9FIRM</name>
<proteinExistence type="predicted"/>
<dbReference type="EMBL" id="DVJN01000221">
    <property type="protein sequence ID" value="HIS93642.1"/>
    <property type="molecule type" value="Genomic_DNA"/>
</dbReference>
<dbReference type="AlphaFoldDB" id="A0A9D1K7E0"/>
<evidence type="ECO:0000313" key="2">
    <source>
        <dbReference type="EMBL" id="HIS93642.1"/>
    </source>
</evidence>
<dbReference type="SUPFAM" id="SSF48371">
    <property type="entry name" value="ARM repeat"/>
    <property type="match status" value="1"/>
</dbReference>
<comment type="caution">
    <text evidence="2">The sequence shown here is derived from an EMBL/GenBank/DDBJ whole genome shotgun (WGS) entry which is preliminary data.</text>
</comment>
<feature type="transmembrane region" description="Helical" evidence="1">
    <location>
        <begin position="7"/>
        <end position="28"/>
    </location>
</feature>
<organism evidence="2 3">
    <name type="scientific">Candidatus Alectryocaccomicrobium excrementavium</name>
    <dbReference type="NCBI Taxonomy" id="2840668"/>
    <lineage>
        <taxon>Bacteria</taxon>
        <taxon>Bacillati</taxon>
        <taxon>Bacillota</taxon>
        <taxon>Clostridia</taxon>
        <taxon>Candidatus Alectryocaccomicrobium</taxon>
    </lineage>
</organism>
<evidence type="ECO:0000313" key="3">
    <source>
        <dbReference type="Proteomes" id="UP000824140"/>
    </source>
</evidence>
<reference evidence="2" key="1">
    <citation type="submission" date="2020-10" db="EMBL/GenBank/DDBJ databases">
        <authorList>
            <person name="Gilroy R."/>
        </authorList>
    </citation>
    <scope>NUCLEOTIDE SEQUENCE</scope>
    <source>
        <strain evidence="2">13766</strain>
    </source>
</reference>
<gene>
    <name evidence="2" type="ORF">IAA84_11570</name>
</gene>
<reference evidence="2" key="2">
    <citation type="journal article" date="2021" name="PeerJ">
        <title>Extensive microbial diversity within the chicken gut microbiome revealed by metagenomics and culture.</title>
        <authorList>
            <person name="Gilroy R."/>
            <person name="Ravi A."/>
            <person name="Getino M."/>
            <person name="Pursley I."/>
            <person name="Horton D.L."/>
            <person name="Alikhan N.F."/>
            <person name="Baker D."/>
            <person name="Gharbi K."/>
            <person name="Hall N."/>
            <person name="Watson M."/>
            <person name="Adriaenssens E.M."/>
            <person name="Foster-Nyarko E."/>
            <person name="Jarju S."/>
            <person name="Secka A."/>
            <person name="Antonio M."/>
            <person name="Oren A."/>
            <person name="Chaudhuri R.R."/>
            <person name="La Ragione R."/>
            <person name="Hildebrand F."/>
            <person name="Pallen M.J."/>
        </authorList>
    </citation>
    <scope>NUCLEOTIDE SEQUENCE</scope>
    <source>
        <strain evidence="2">13766</strain>
    </source>
</reference>
<sequence>MRIDADTIIYAYLFICAALMVFNLFYIFRSKARKEKQHSRVDGWRREIAAQFAALEAGGAVAEEHKKRLARRLRDTNALVPYCGALEEAQAARPQTYARYMESIHAQMLDLASEYSRRQSMERAYFADVIARFPPYTDGKYHPLMEILTAYMENSTVYCRENVLRALSSLGNAQAVETALQVLNDGGYFHHHKLLADRLTDFTGDREALAARLWRHKNAWSGEMMVAVVEFITNCSENYCETFLPLLRDEREDLELRLCAMRYFRRHPYPPARPVLLDCLNGATGANVDLAIVSAAVLDRYPGKDTVAALKRALRHRNWYVRYNAASSLVRLGASKAELQDVFEGNDAFARDILQYMLEEKEMGRV</sequence>
<evidence type="ECO:0000256" key="1">
    <source>
        <dbReference type="SAM" id="Phobius"/>
    </source>
</evidence>
<keyword evidence="1" id="KW-0472">Membrane</keyword>
<dbReference type="InterPro" id="IPR016024">
    <property type="entry name" value="ARM-type_fold"/>
</dbReference>
<protein>
    <submittedName>
        <fullName evidence="2">HEAT repeat domain-containing protein</fullName>
    </submittedName>
</protein>
<dbReference type="Proteomes" id="UP000824140">
    <property type="component" value="Unassembled WGS sequence"/>
</dbReference>
<dbReference type="InterPro" id="IPR011989">
    <property type="entry name" value="ARM-like"/>
</dbReference>
<dbReference type="Gene3D" id="1.25.10.10">
    <property type="entry name" value="Leucine-rich Repeat Variant"/>
    <property type="match status" value="1"/>
</dbReference>
<keyword evidence="1" id="KW-0812">Transmembrane</keyword>
<accession>A0A9D1K7E0</accession>